<evidence type="ECO:0000256" key="2">
    <source>
        <dbReference type="ARBA" id="ARBA00009072"/>
    </source>
</evidence>
<evidence type="ECO:0000256" key="1">
    <source>
        <dbReference type="ARBA" id="ARBA00004123"/>
    </source>
</evidence>
<evidence type="ECO:0000313" key="5">
    <source>
        <dbReference type="EMBL" id="THU91730.1"/>
    </source>
</evidence>
<feature type="region of interest" description="Disordered" evidence="4">
    <location>
        <begin position="426"/>
        <end position="463"/>
    </location>
</feature>
<comment type="subcellular location">
    <subcellularLocation>
        <location evidence="1">Nucleus</location>
    </subcellularLocation>
</comment>
<sequence length="519" mass="57352">MSESSNSSQERSLNSQVVLEEDEYTAALSHIIARDFFPSLVHLGATNDYLDALDTRDPHLINASVRRIEEISATPASSRRGGRLPYQTPSQTPYAAGPSQTPMRTPIGSGSEERPTKRPRYDTNLGLDNFQARYTSEDNSSFTQILDQENKQRKEKWGWAWEAQKRVEQQKDRMLEARERMLIEAPTMTGVREKFVIEAPTNAGLITDGKEEKKDEGESHEEEKDAEGKEGKQMILKEADKSNEIDVMAPKKDTRSAGVDGWKFKTRNSLMFPPDADSSPYHQRPKLVVVPKGEEKSIAYNGTRLPEQDDSTATSRPMSEPPSPTRSRIDAAIQGTEYRPKSPSGSRFSLVPDLPSPTPSELGPAAVKELMTWGTLNATPRIISSDDPAEALPPPVTPFRISEPSSRELLSHKLSNKASKSLRAKAGLLGLGQTPGISRTPGTVKKGNMGPPSWTPRRSEAAGNLTPAAKRLLNRTMGTSGVRRAEAMERVAGWDGSKGKEKDLSRVRWTPTPNEVSRR</sequence>
<evidence type="ECO:0008006" key="8">
    <source>
        <dbReference type="Google" id="ProtNLM"/>
    </source>
</evidence>
<dbReference type="OrthoDB" id="19679at2759"/>
<evidence type="ECO:0000256" key="4">
    <source>
        <dbReference type="SAM" id="MobiDB-lite"/>
    </source>
</evidence>
<dbReference type="Pfam" id="PF09751">
    <property type="entry name" value="Es2"/>
    <property type="match status" value="1"/>
</dbReference>
<dbReference type="PANTHER" id="PTHR12940:SF0">
    <property type="entry name" value="SPLICING FACTOR ESS-2 HOMOLOG"/>
    <property type="match status" value="1"/>
</dbReference>
<feature type="compositionally biased region" description="Polar residues" evidence="4">
    <location>
        <begin position="87"/>
        <end position="103"/>
    </location>
</feature>
<keyword evidence="7" id="KW-1185">Reference proteome</keyword>
<organism evidence="6 7">
    <name type="scientific">Dendrothele bispora (strain CBS 962.96)</name>
    <dbReference type="NCBI Taxonomy" id="1314807"/>
    <lineage>
        <taxon>Eukaryota</taxon>
        <taxon>Fungi</taxon>
        <taxon>Dikarya</taxon>
        <taxon>Basidiomycota</taxon>
        <taxon>Agaricomycotina</taxon>
        <taxon>Agaricomycetes</taxon>
        <taxon>Agaricomycetidae</taxon>
        <taxon>Agaricales</taxon>
        <taxon>Agaricales incertae sedis</taxon>
        <taxon>Dendrothele</taxon>
    </lineage>
</organism>
<evidence type="ECO:0000313" key="6">
    <source>
        <dbReference type="EMBL" id="THV04826.1"/>
    </source>
</evidence>
<feature type="compositionally biased region" description="Basic and acidic residues" evidence="4">
    <location>
        <begin position="111"/>
        <end position="121"/>
    </location>
</feature>
<dbReference type="PANTHER" id="PTHR12940">
    <property type="entry name" value="ES-2 PROTEIN - RELATED"/>
    <property type="match status" value="1"/>
</dbReference>
<evidence type="ECO:0000313" key="7">
    <source>
        <dbReference type="Proteomes" id="UP000297245"/>
    </source>
</evidence>
<gene>
    <name evidence="6" type="ORF">K435DRAFT_746086</name>
    <name evidence="5" type="ORF">K435DRAFT_840850</name>
</gene>
<feature type="region of interest" description="Disordered" evidence="4">
    <location>
        <begin position="72"/>
        <end position="124"/>
    </location>
</feature>
<name>A0A4V4HI11_DENBC</name>
<dbReference type="InterPro" id="IPR019148">
    <property type="entry name" value="Nuclear_protein_DGCR14_ESS-2"/>
</dbReference>
<dbReference type="AlphaFoldDB" id="A0A4V4HI11"/>
<evidence type="ECO:0000256" key="3">
    <source>
        <dbReference type="ARBA" id="ARBA00023242"/>
    </source>
</evidence>
<keyword evidence="3" id="KW-0539">Nucleus</keyword>
<accession>A0A4V4HI11</accession>
<feature type="compositionally biased region" description="Basic and acidic residues" evidence="4">
    <location>
        <begin position="208"/>
        <end position="255"/>
    </location>
</feature>
<reference evidence="6 7" key="1">
    <citation type="journal article" date="2019" name="Nat. Ecol. Evol.">
        <title>Megaphylogeny resolves global patterns of mushroom evolution.</title>
        <authorList>
            <person name="Varga T."/>
            <person name="Krizsan K."/>
            <person name="Foldi C."/>
            <person name="Dima B."/>
            <person name="Sanchez-Garcia M."/>
            <person name="Sanchez-Ramirez S."/>
            <person name="Szollosi G.J."/>
            <person name="Szarkandi J.G."/>
            <person name="Papp V."/>
            <person name="Albert L."/>
            <person name="Andreopoulos W."/>
            <person name="Angelini C."/>
            <person name="Antonin V."/>
            <person name="Barry K.W."/>
            <person name="Bougher N.L."/>
            <person name="Buchanan P."/>
            <person name="Buyck B."/>
            <person name="Bense V."/>
            <person name="Catcheside P."/>
            <person name="Chovatia M."/>
            <person name="Cooper J."/>
            <person name="Damon W."/>
            <person name="Desjardin D."/>
            <person name="Finy P."/>
            <person name="Geml J."/>
            <person name="Haridas S."/>
            <person name="Hughes K."/>
            <person name="Justo A."/>
            <person name="Karasinski D."/>
            <person name="Kautmanova I."/>
            <person name="Kiss B."/>
            <person name="Kocsube S."/>
            <person name="Kotiranta H."/>
            <person name="LaButti K.M."/>
            <person name="Lechner B.E."/>
            <person name="Liimatainen K."/>
            <person name="Lipzen A."/>
            <person name="Lukacs Z."/>
            <person name="Mihaltcheva S."/>
            <person name="Morgado L.N."/>
            <person name="Niskanen T."/>
            <person name="Noordeloos M.E."/>
            <person name="Ohm R.A."/>
            <person name="Ortiz-Santana B."/>
            <person name="Ovrebo C."/>
            <person name="Racz N."/>
            <person name="Riley R."/>
            <person name="Savchenko A."/>
            <person name="Shiryaev A."/>
            <person name="Soop K."/>
            <person name="Spirin V."/>
            <person name="Szebenyi C."/>
            <person name="Tomsovsky M."/>
            <person name="Tulloss R.E."/>
            <person name="Uehling J."/>
            <person name="Grigoriev I.V."/>
            <person name="Vagvolgyi C."/>
            <person name="Papp T."/>
            <person name="Martin F.M."/>
            <person name="Miettinen O."/>
            <person name="Hibbett D.S."/>
            <person name="Nagy L.G."/>
        </authorList>
    </citation>
    <scope>NUCLEOTIDE SEQUENCE [LARGE SCALE GENOMIC DNA]</scope>
    <source>
        <strain evidence="6 7">CBS 962.96</strain>
    </source>
</reference>
<feature type="region of interest" description="Disordered" evidence="4">
    <location>
        <begin position="489"/>
        <end position="519"/>
    </location>
</feature>
<feature type="region of interest" description="Disordered" evidence="4">
    <location>
        <begin position="204"/>
        <end position="363"/>
    </location>
</feature>
<protein>
    <recommendedName>
        <fullName evidence="8">Nuclear protein DGCR14</fullName>
    </recommendedName>
</protein>
<feature type="region of interest" description="Disordered" evidence="4">
    <location>
        <begin position="380"/>
        <end position="408"/>
    </location>
</feature>
<feature type="compositionally biased region" description="Basic and acidic residues" evidence="4">
    <location>
        <begin position="497"/>
        <end position="506"/>
    </location>
</feature>
<dbReference type="Proteomes" id="UP000297245">
    <property type="component" value="Unassembled WGS sequence"/>
</dbReference>
<dbReference type="EMBL" id="ML179298">
    <property type="protein sequence ID" value="THU91730.1"/>
    <property type="molecule type" value="Genomic_DNA"/>
</dbReference>
<dbReference type="EMBL" id="ML179052">
    <property type="protein sequence ID" value="THV04826.1"/>
    <property type="molecule type" value="Genomic_DNA"/>
</dbReference>
<comment type="similarity">
    <text evidence="2">Belongs to the ESS2 family.</text>
</comment>
<dbReference type="GO" id="GO:0071013">
    <property type="term" value="C:catalytic step 2 spliceosome"/>
    <property type="evidence" value="ECO:0007669"/>
    <property type="project" value="TreeGrafter"/>
</dbReference>
<proteinExistence type="inferred from homology"/>